<comment type="caution">
    <text evidence="1">The sequence shown here is derived from an EMBL/GenBank/DDBJ whole genome shotgun (WGS) entry which is preliminary data.</text>
</comment>
<sequence>MHLILDRLQQAGVPPRELFAGWAFQTFLRTGAVRAWLYGLHERLDRDTDHSAHHDVGLRRLLARHRPPRPALADPVAALRRCLGPVEAQAVLDAAYGDTAAPPWPELVRAHAAEPLPGPVLCALAARPGFPDALAGALPPDQLFWLSAQSPAAARTALASIADPAVPRIVIDRVRTAKVLDDRTVLTAIRPAHEALGHGRGLPGSSPARDAWADLCADLAEEAAVGAAPGFWRRLAELLPEFDGTLPELLAAAGPGPVTP</sequence>
<proteinExistence type="predicted"/>
<organism evidence="1 2">
    <name type="scientific">Kitasatospora atroaurantiaca</name>
    <dbReference type="NCBI Taxonomy" id="285545"/>
    <lineage>
        <taxon>Bacteria</taxon>
        <taxon>Bacillati</taxon>
        <taxon>Actinomycetota</taxon>
        <taxon>Actinomycetes</taxon>
        <taxon>Kitasatosporales</taxon>
        <taxon>Streptomycetaceae</taxon>
        <taxon>Kitasatospora</taxon>
    </lineage>
</organism>
<dbReference type="AlphaFoldDB" id="A0A561EMF1"/>
<dbReference type="EMBL" id="VIVR01000001">
    <property type="protein sequence ID" value="TWE16798.1"/>
    <property type="molecule type" value="Genomic_DNA"/>
</dbReference>
<keyword evidence="2" id="KW-1185">Reference proteome</keyword>
<gene>
    <name evidence="1" type="ORF">FB465_1789</name>
</gene>
<protein>
    <submittedName>
        <fullName evidence="1">Uncharacterized protein</fullName>
    </submittedName>
</protein>
<evidence type="ECO:0000313" key="2">
    <source>
        <dbReference type="Proteomes" id="UP000318416"/>
    </source>
</evidence>
<name>A0A561EMF1_9ACTN</name>
<dbReference type="RefSeq" id="WP_145789209.1">
    <property type="nucleotide sequence ID" value="NZ_BAAABR010000079.1"/>
</dbReference>
<dbReference type="Proteomes" id="UP000318416">
    <property type="component" value="Unassembled WGS sequence"/>
</dbReference>
<accession>A0A561EMF1</accession>
<evidence type="ECO:0000313" key="1">
    <source>
        <dbReference type="EMBL" id="TWE16798.1"/>
    </source>
</evidence>
<reference evidence="1 2" key="1">
    <citation type="submission" date="2019-06" db="EMBL/GenBank/DDBJ databases">
        <title>Sequencing the genomes of 1000 actinobacteria strains.</title>
        <authorList>
            <person name="Klenk H.-P."/>
        </authorList>
    </citation>
    <scope>NUCLEOTIDE SEQUENCE [LARGE SCALE GENOMIC DNA]</scope>
    <source>
        <strain evidence="1 2">DSM 41649</strain>
    </source>
</reference>
<dbReference type="OrthoDB" id="3444999at2"/>